<dbReference type="InterPro" id="IPR051223">
    <property type="entry name" value="Polycystin"/>
</dbReference>
<dbReference type="PANTHER" id="PTHR10877:SF194">
    <property type="entry name" value="LOCATION OF VULVA DEFECTIVE 1"/>
    <property type="match status" value="1"/>
</dbReference>
<evidence type="ECO:0000256" key="1">
    <source>
        <dbReference type="ARBA" id="ARBA00004141"/>
    </source>
</evidence>
<feature type="non-terminal residue" evidence="7">
    <location>
        <position position="157"/>
    </location>
</feature>
<evidence type="ECO:0000256" key="5">
    <source>
        <dbReference type="ARBA" id="ARBA00023136"/>
    </source>
</evidence>
<dbReference type="Pfam" id="PF20519">
    <property type="entry name" value="Polycystin_dom"/>
    <property type="match status" value="1"/>
</dbReference>
<dbReference type="InParanoid" id="C3Z1E0"/>
<dbReference type="GO" id="GO:0016020">
    <property type="term" value="C:membrane"/>
    <property type="evidence" value="ECO:0007669"/>
    <property type="project" value="UniProtKB-SubCell"/>
</dbReference>
<evidence type="ECO:0000256" key="4">
    <source>
        <dbReference type="ARBA" id="ARBA00022989"/>
    </source>
</evidence>
<name>C3Z1E0_BRAFL</name>
<protein>
    <recommendedName>
        <fullName evidence="6">Polycystin domain-containing protein</fullName>
    </recommendedName>
</protein>
<keyword evidence="4" id="KW-1133">Transmembrane helix</keyword>
<sequence>FLTDTSSFLVGRPWLRQIRVKINESCNVPSPLWRMMTDCDKPYSLWNTDVSSYDVGWTPQNVTFDEASWKNVSDFQVPWMYQYASLSAAVPDSGEHGTYYGGGYIVELSDSSDADIDIIDELQEMNWIDDNTRAVFIEFIVYNANANLFAIMTLLAE</sequence>
<dbReference type="EMBL" id="GG666573">
    <property type="protein sequence ID" value="EEN53558.1"/>
    <property type="molecule type" value="Genomic_DNA"/>
</dbReference>
<feature type="non-terminal residue" evidence="7">
    <location>
        <position position="1"/>
    </location>
</feature>
<evidence type="ECO:0000256" key="3">
    <source>
        <dbReference type="ARBA" id="ARBA00022692"/>
    </source>
</evidence>
<accession>C3Z1E0</accession>
<comment type="similarity">
    <text evidence="2">Belongs to the polycystin family.</text>
</comment>
<evidence type="ECO:0000259" key="6">
    <source>
        <dbReference type="Pfam" id="PF20519"/>
    </source>
</evidence>
<dbReference type="InterPro" id="IPR046791">
    <property type="entry name" value="Polycystin_dom"/>
</dbReference>
<evidence type="ECO:0000256" key="2">
    <source>
        <dbReference type="ARBA" id="ARBA00007200"/>
    </source>
</evidence>
<dbReference type="eggNOG" id="KOG3599">
    <property type="taxonomic scope" value="Eukaryota"/>
</dbReference>
<keyword evidence="3" id="KW-0812">Transmembrane</keyword>
<proteinExistence type="inferred from homology"/>
<organism>
    <name type="scientific">Branchiostoma floridae</name>
    <name type="common">Florida lancelet</name>
    <name type="synonym">Amphioxus</name>
    <dbReference type="NCBI Taxonomy" id="7739"/>
    <lineage>
        <taxon>Eukaryota</taxon>
        <taxon>Metazoa</taxon>
        <taxon>Chordata</taxon>
        <taxon>Cephalochordata</taxon>
        <taxon>Leptocardii</taxon>
        <taxon>Amphioxiformes</taxon>
        <taxon>Branchiostomatidae</taxon>
        <taxon>Branchiostoma</taxon>
    </lineage>
</organism>
<keyword evidence="5" id="KW-0472">Membrane</keyword>
<comment type="subcellular location">
    <subcellularLocation>
        <location evidence="1">Membrane</location>
        <topology evidence="1">Multi-pass membrane protein</topology>
    </subcellularLocation>
</comment>
<evidence type="ECO:0000313" key="7">
    <source>
        <dbReference type="EMBL" id="EEN53558.1"/>
    </source>
</evidence>
<dbReference type="PANTHER" id="PTHR10877">
    <property type="entry name" value="POLYCYSTIN FAMILY MEMBER"/>
    <property type="match status" value="1"/>
</dbReference>
<gene>
    <name evidence="7" type="ORF">BRAFLDRAFT_161153</name>
</gene>
<dbReference type="STRING" id="7739.C3Z1E0"/>
<dbReference type="AlphaFoldDB" id="C3Z1E0"/>
<reference evidence="7" key="1">
    <citation type="journal article" date="2008" name="Nature">
        <title>The amphioxus genome and the evolution of the chordate karyotype.</title>
        <authorList>
            <consortium name="US DOE Joint Genome Institute (JGI-PGF)"/>
            <person name="Putnam N.H."/>
            <person name="Butts T."/>
            <person name="Ferrier D.E.K."/>
            <person name="Furlong R.F."/>
            <person name="Hellsten U."/>
            <person name="Kawashima T."/>
            <person name="Robinson-Rechavi M."/>
            <person name="Shoguchi E."/>
            <person name="Terry A."/>
            <person name="Yu J.-K."/>
            <person name="Benito-Gutierrez E.L."/>
            <person name="Dubchak I."/>
            <person name="Garcia-Fernandez J."/>
            <person name="Gibson-Brown J.J."/>
            <person name="Grigoriev I.V."/>
            <person name="Horton A.C."/>
            <person name="de Jong P.J."/>
            <person name="Jurka J."/>
            <person name="Kapitonov V.V."/>
            <person name="Kohara Y."/>
            <person name="Kuroki Y."/>
            <person name="Lindquist E."/>
            <person name="Lucas S."/>
            <person name="Osoegawa K."/>
            <person name="Pennacchio L.A."/>
            <person name="Salamov A.A."/>
            <person name="Satou Y."/>
            <person name="Sauka-Spengler T."/>
            <person name="Schmutz J."/>
            <person name="Shin-I T."/>
            <person name="Toyoda A."/>
            <person name="Bronner-Fraser M."/>
            <person name="Fujiyama A."/>
            <person name="Holland L.Z."/>
            <person name="Holland P.W.H."/>
            <person name="Satoh N."/>
            <person name="Rokhsar D.S."/>
        </authorList>
    </citation>
    <scope>NUCLEOTIDE SEQUENCE [LARGE SCALE GENOMIC DNA]</scope>
    <source>
        <strain evidence="7">S238N-H82</strain>
        <tissue evidence="7">Testes</tissue>
    </source>
</reference>
<feature type="domain" description="Polycystin" evidence="6">
    <location>
        <begin position="6"/>
        <end position="157"/>
    </location>
</feature>